<evidence type="ECO:0000256" key="6">
    <source>
        <dbReference type="SAM" id="Phobius"/>
    </source>
</evidence>
<keyword evidence="5 6" id="KW-0472">Membrane</keyword>
<evidence type="ECO:0000256" key="2">
    <source>
        <dbReference type="ARBA" id="ARBA00022448"/>
    </source>
</evidence>
<dbReference type="HOGENOM" id="CLU_001265_0_6_1"/>
<dbReference type="Proteomes" id="UP000009328">
    <property type="component" value="Unassembled WGS sequence"/>
</dbReference>
<comment type="caution">
    <text evidence="8">The sequence shown here is derived from an EMBL/GenBank/DDBJ whole genome shotgun (WGS) entry which is preliminary data.</text>
</comment>
<feature type="transmembrane region" description="Helical" evidence="6">
    <location>
        <begin position="435"/>
        <end position="452"/>
    </location>
</feature>
<feature type="transmembrane region" description="Helical" evidence="6">
    <location>
        <begin position="238"/>
        <end position="260"/>
    </location>
</feature>
<gene>
    <name evidence="8" type="ORF">BN7_1247</name>
</gene>
<feature type="domain" description="Major facilitator superfamily (MFS) profile" evidence="7">
    <location>
        <begin position="77"/>
        <end position="495"/>
    </location>
</feature>
<reference evidence="8 9" key="1">
    <citation type="journal article" date="2012" name="Eukaryot. Cell">
        <title>Draft genome sequence of Wickerhamomyces ciferrii NRRL Y-1031 F-60-10.</title>
        <authorList>
            <person name="Schneider J."/>
            <person name="Andrea H."/>
            <person name="Blom J."/>
            <person name="Jaenicke S."/>
            <person name="Ruckert C."/>
            <person name="Schorsch C."/>
            <person name="Szczepanowski R."/>
            <person name="Farwick M."/>
            <person name="Goesmann A."/>
            <person name="Puhler A."/>
            <person name="Schaffer S."/>
            <person name="Tauch A."/>
            <person name="Kohler T."/>
            <person name="Brinkrolf K."/>
        </authorList>
    </citation>
    <scope>NUCLEOTIDE SEQUENCE [LARGE SCALE GENOMIC DNA]</scope>
    <source>
        <strain evidence="9">ATCC 14091 / BCRC 22168 / CBS 111 / JCM 3599 / NBRC 0793 / NRRL Y-1031 F-60-10</strain>
    </source>
</reference>
<dbReference type="STRING" id="1206466.K0KFK0"/>
<evidence type="ECO:0000256" key="5">
    <source>
        <dbReference type="ARBA" id="ARBA00023136"/>
    </source>
</evidence>
<organism evidence="8 9">
    <name type="scientific">Wickerhamomyces ciferrii (strain ATCC 14091 / BCRC 22168 / CBS 111 / JCM 3599 / NBRC 0793 / NRRL Y-1031 F-60-10)</name>
    <name type="common">Yeast</name>
    <name type="synonym">Pichia ciferrii</name>
    <dbReference type="NCBI Taxonomy" id="1206466"/>
    <lineage>
        <taxon>Eukaryota</taxon>
        <taxon>Fungi</taxon>
        <taxon>Dikarya</taxon>
        <taxon>Ascomycota</taxon>
        <taxon>Saccharomycotina</taxon>
        <taxon>Saccharomycetes</taxon>
        <taxon>Phaffomycetales</taxon>
        <taxon>Wickerhamomycetaceae</taxon>
        <taxon>Wickerhamomyces</taxon>
    </lineage>
</organism>
<dbReference type="EMBL" id="CAIF01000028">
    <property type="protein sequence ID" value="CCH41706.1"/>
    <property type="molecule type" value="Genomic_DNA"/>
</dbReference>
<dbReference type="GO" id="GO:0022857">
    <property type="term" value="F:transmembrane transporter activity"/>
    <property type="evidence" value="ECO:0007669"/>
    <property type="project" value="InterPro"/>
</dbReference>
<feature type="transmembrane region" description="Helical" evidence="6">
    <location>
        <begin position="375"/>
        <end position="396"/>
    </location>
</feature>
<dbReference type="PANTHER" id="PTHR43791">
    <property type="entry name" value="PERMEASE-RELATED"/>
    <property type="match status" value="1"/>
</dbReference>
<feature type="transmembrane region" description="Helical" evidence="6">
    <location>
        <begin position="170"/>
        <end position="194"/>
    </location>
</feature>
<dbReference type="GO" id="GO:0016020">
    <property type="term" value="C:membrane"/>
    <property type="evidence" value="ECO:0007669"/>
    <property type="project" value="UniProtKB-SubCell"/>
</dbReference>
<name>K0KFK0_WICCF</name>
<evidence type="ECO:0000313" key="9">
    <source>
        <dbReference type="Proteomes" id="UP000009328"/>
    </source>
</evidence>
<feature type="transmembrane region" description="Helical" evidence="6">
    <location>
        <begin position="344"/>
        <end position="363"/>
    </location>
</feature>
<dbReference type="Gene3D" id="1.20.1250.20">
    <property type="entry name" value="MFS general substrate transporter like domains"/>
    <property type="match status" value="2"/>
</dbReference>
<feature type="transmembrane region" description="Helical" evidence="6">
    <location>
        <begin position="206"/>
        <end position="226"/>
    </location>
</feature>
<dbReference type="InterPro" id="IPR020846">
    <property type="entry name" value="MFS_dom"/>
</dbReference>
<sequence>MSSKAETKGESTHVENYNMDEIKPTISQTESITKPDVPIISEELQHNLEIPDSLKHLSEEEFKALEIKTRRKIDFRILPMVVFIYILNYLDRNNIASARLGGLEEDLGLKGNQYQTCISILFVGYILMQIPSNMILNKLGKPSLFITVIMTAWAIISTCTGAVQSYKGLMVVRLLLGFVEAGFFGSCLYYLSCWYSRKELGVRNSILYSGSLFSGALSGLIASGIIEKMDHVRGLRSWRWLFIIEGCITVGTVPFAYFILPDMPSNTKFLSQQEKDIIMWKLRAEVGQDDSDSENQESYKSTLLLALKDIKVWCVTGILSFIVSAAGVTNFFPSVVETLNFDRFTTLGLTVPPYILAVIATWIWARHADKTGERFWHVVIPLFFSLISFIIAVATTNVGARYFAMCLMIPSIYCSFTTVLSWMSNCVPRPPLKRAIALSLMNCLSNSASIWNSYLYPSSAAPKYLIAFVCNCVFVVCAICIALILRTRLMVLNNRIERGTMNWEKELGKGNDGSKITPDFRFLF</sequence>
<dbReference type="FunFam" id="1.20.1250.20:FF:000057">
    <property type="entry name" value="MFS general substrate transporter"/>
    <property type="match status" value="1"/>
</dbReference>
<protein>
    <submittedName>
        <fullName evidence="8">Membrane protein</fullName>
    </submittedName>
</protein>
<dbReference type="SUPFAM" id="SSF103473">
    <property type="entry name" value="MFS general substrate transporter"/>
    <property type="match status" value="1"/>
</dbReference>
<keyword evidence="9" id="KW-1185">Reference proteome</keyword>
<evidence type="ECO:0000256" key="4">
    <source>
        <dbReference type="ARBA" id="ARBA00022989"/>
    </source>
</evidence>
<dbReference type="InterPro" id="IPR011701">
    <property type="entry name" value="MFS"/>
</dbReference>
<feature type="transmembrane region" description="Helical" evidence="6">
    <location>
        <begin position="113"/>
        <end position="132"/>
    </location>
</feature>
<comment type="subcellular location">
    <subcellularLocation>
        <location evidence="1">Membrane</location>
        <topology evidence="1">Multi-pass membrane protein</topology>
    </subcellularLocation>
</comment>
<dbReference type="PROSITE" id="PS50850">
    <property type="entry name" value="MFS"/>
    <property type="match status" value="1"/>
</dbReference>
<dbReference type="AlphaFoldDB" id="K0KFK0"/>
<feature type="transmembrane region" description="Helical" evidence="6">
    <location>
        <begin position="310"/>
        <end position="332"/>
    </location>
</feature>
<feature type="transmembrane region" description="Helical" evidence="6">
    <location>
        <begin position="402"/>
        <end position="423"/>
    </location>
</feature>
<dbReference type="FunFam" id="1.20.1250.20:FF:000013">
    <property type="entry name" value="MFS general substrate transporter"/>
    <property type="match status" value="1"/>
</dbReference>
<feature type="transmembrane region" description="Helical" evidence="6">
    <location>
        <begin position="464"/>
        <end position="485"/>
    </location>
</feature>
<evidence type="ECO:0000259" key="7">
    <source>
        <dbReference type="PROSITE" id="PS50850"/>
    </source>
</evidence>
<accession>K0KFK0</accession>
<feature type="transmembrane region" description="Helical" evidence="6">
    <location>
        <begin position="144"/>
        <end position="164"/>
    </location>
</feature>
<evidence type="ECO:0000256" key="3">
    <source>
        <dbReference type="ARBA" id="ARBA00022692"/>
    </source>
</evidence>
<keyword evidence="3 6" id="KW-0812">Transmembrane</keyword>
<dbReference type="eggNOG" id="KOG2533">
    <property type="taxonomic scope" value="Eukaryota"/>
</dbReference>
<dbReference type="InterPro" id="IPR036259">
    <property type="entry name" value="MFS_trans_sf"/>
</dbReference>
<dbReference type="InParanoid" id="K0KFK0"/>
<keyword evidence="2" id="KW-0813">Transport</keyword>
<evidence type="ECO:0000313" key="8">
    <source>
        <dbReference type="EMBL" id="CCH41706.1"/>
    </source>
</evidence>
<evidence type="ECO:0000256" key="1">
    <source>
        <dbReference type="ARBA" id="ARBA00004141"/>
    </source>
</evidence>
<keyword evidence="4 6" id="KW-1133">Transmembrane helix</keyword>
<dbReference type="PANTHER" id="PTHR43791:SF92">
    <property type="entry name" value="AGL026WP"/>
    <property type="match status" value="1"/>
</dbReference>
<dbReference type="Pfam" id="PF07690">
    <property type="entry name" value="MFS_1"/>
    <property type="match status" value="1"/>
</dbReference>
<feature type="transmembrane region" description="Helical" evidence="6">
    <location>
        <begin position="73"/>
        <end position="90"/>
    </location>
</feature>
<proteinExistence type="predicted"/>